<dbReference type="Proteomes" id="UP000265768">
    <property type="component" value="Unassembled WGS sequence"/>
</dbReference>
<gene>
    <name evidence="2" type="ORF">D5H75_02925</name>
</gene>
<organism evidence="2 3">
    <name type="scientific">Bailinhaonella thermotolerans</name>
    <dbReference type="NCBI Taxonomy" id="1070861"/>
    <lineage>
        <taxon>Bacteria</taxon>
        <taxon>Bacillati</taxon>
        <taxon>Actinomycetota</taxon>
        <taxon>Actinomycetes</taxon>
        <taxon>Streptosporangiales</taxon>
        <taxon>Streptosporangiaceae</taxon>
        <taxon>Bailinhaonella</taxon>
    </lineage>
</organism>
<proteinExistence type="predicted"/>
<dbReference type="InterPro" id="IPR025349">
    <property type="entry name" value="DUF4253"/>
</dbReference>
<dbReference type="OrthoDB" id="7839592at2"/>
<dbReference type="EMBL" id="QZEY01000001">
    <property type="protein sequence ID" value="RJL35753.1"/>
    <property type="molecule type" value="Genomic_DNA"/>
</dbReference>
<dbReference type="Pfam" id="PF14062">
    <property type="entry name" value="DUF4253"/>
    <property type="match status" value="1"/>
</dbReference>
<sequence length="299" mass="32549">MRPRGGEVAAEVGGSRRGVLSPPGVSIRVVGRDLRVSAGLSLPRGRVIRSQEGQGEVAALWLGETPASRGLWARLRAEHARTGLWPLLLDSRDHYGEEFRPWATGEVSPERMSEPQDHDPAALLASWWRNCTRAGGDAGLLPADERLAMTAPFGRTWPGLAPGRAFVADPEEVAAEYGDAILARRPRVRLGLVPAACGAHALATMGWEGPVNHDNDTGKHAAVVHDWERRFGVRVVALGFSTLYLSVAAPPASRDEALHLAAEHFAFCPDRIWQETHPATLAAYADQLIGATCWEFWWD</sequence>
<name>A0A3A4BAZ6_9ACTN</name>
<protein>
    <submittedName>
        <fullName evidence="2">DUF4253 domain-containing protein</fullName>
    </submittedName>
</protein>
<reference evidence="2 3" key="1">
    <citation type="submission" date="2018-09" db="EMBL/GenBank/DDBJ databases">
        <title>YIM 75507 draft genome.</title>
        <authorList>
            <person name="Tang S."/>
            <person name="Feng Y."/>
        </authorList>
    </citation>
    <scope>NUCLEOTIDE SEQUENCE [LARGE SCALE GENOMIC DNA]</scope>
    <source>
        <strain evidence="2 3">YIM 75507</strain>
    </source>
</reference>
<evidence type="ECO:0000313" key="2">
    <source>
        <dbReference type="EMBL" id="RJL35753.1"/>
    </source>
</evidence>
<evidence type="ECO:0000259" key="1">
    <source>
        <dbReference type="Pfam" id="PF14062"/>
    </source>
</evidence>
<evidence type="ECO:0000313" key="3">
    <source>
        <dbReference type="Proteomes" id="UP000265768"/>
    </source>
</evidence>
<dbReference type="AlphaFoldDB" id="A0A3A4BAZ6"/>
<comment type="caution">
    <text evidence="2">The sequence shown here is derived from an EMBL/GenBank/DDBJ whole genome shotgun (WGS) entry which is preliminary data.</text>
</comment>
<keyword evidence="3" id="KW-1185">Reference proteome</keyword>
<accession>A0A3A4BAZ6</accession>
<feature type="domain" description="DUF4253" evidence="1">
    <location>
        <begin position="189"/>
        <end position="299"/>
    </location>
</feature>